<gene>
    <name evidence="1" type="ORF">FHU28_004616</name>
</gene>
<keyword evidence="2" id="KW-1185">Reference proteome</keyword>
<dbReference type="SUPFAM" id="SSF55961">
    <property type="entry name" value="Bet v1-like"/>
    <property type="match status" value="1"/>
</dbReference>
<name>A0ABR6MHL3_MICEC</name>
<dbReference type="InterPro" id="IPR023393">
    <property type="entry name" value="START-like_dom_sf"/>
</dbReference>
<protein>
    <recommendedName>
        <fullName evidence="3">Polyketide cyclase/dehydrase/lipid transport protein</fullName>
    </recommendedName>
</protein>
<dbReference type="GeneID" id="300295152"/>
<dbReference type="EMBL" id="JACHJC010000001">
    <property type="protein sequence ID" value="MBB5114777.1"/>
    <property type="molecule type" value="Genomic_DNA"/>
</dbReference>
<dbReference type="Proteomes" id="UP000618986">
    <property type="component" value="Unassembled WGS sequence"/>
</dbReference>
<dbReference type="RefSeq" id="WP_184686559.1">
    <property type="nucleotide sequence ID" value="NZ_JACHJC010000001.1"/>
</dbReference>
<evidence type="ECO:0000313" key="2">
    <source>
        <dbReference type="Proteomes" id="UP000618986"/>
    </source>
</evidence>
<proteinExistence type="predicted"/>
<evidence type="ECO:0008006" key="3">
    <source>
        <dbReference type="Google" id="ProtNLM"/>
    </source>
</evidence>
<dbReference type="Pfam" id="PF10604">
    <property type="entry name" value="Polyketide_cyc2"/>
    <property type="match status" value="1"/>
</dbReference>
<sequence>MAETETTTPLFESQAEIVVDATPDEVYALVSDLPRCREWSTECTGGEWISGRPGAAGAVFRGHNVRGEDVVAWAPVVRGVWTTESQVHTAIPGVEFSWAMRDSRGNAQSSVWAFRMSPEGAGCRLTHHFRMDQPTEGIRKITQDMDDDERRRFVTEWGAKVGADLHETLRRLKSIIETER</sequence>
<dbReference type="CDD" id="cd07812">
    <property type="entry name" value="SRPBCC"/>
    <property type="match status" value="1"/>
</dbReference>
<dbReference type="Gene3D" id="3.30.530.20">
    <property type="match status" value="1"/>
</dbReference>
<comment type="caution">
    <text evidence="1">The sequence shown here is derived from an EMBL/GenBank/DDBJ whole genome shotgun (WGS) entry which is preliminary data.</text>
</comment>
<reference evidence="1 2" key="1">
    <citation type="submission" date="2020-08" db="EMBL/GenBank/DDBJ databases">
        <title>Sequencing the genomes of 1000 actinobacteria strains.</title>
        <authorList>
            <person name="Klenk H.-P."/>
        </authorList>
    </citation>
    <scope>NUCLEOTIDE SEQUENCE [LARGE SCALE GENOMIC DNA]</scope>
    <source>
        <strain evidence="1 2">DSM 43036</strain>
    </source>
</reference>
<dbReference type="InterPro" id="IPR019587">
    <property type="entry name" value="Polyketide_cyclase/dehydratase"/>
</dbReference>
<evidence type="ECO:0000313" key="1">
    <source>
        <dbReference type="EMBL" id="MBB5114777.1"/>
    </source>
</evidence>
<accession>A0ABR6MHL3</accession>
<organism evidence="1 2">
    <name type="scientific">Micromonospora echinospora</name>
    <name type="common">Micromonospora purpurea</name>
    <dbReference type="NCBI Taxonomy" id="1877"/>
    <lineage>
        <taxon>Bacteria</taxon>
        <taxon>Bacillati</taxon>
        <taxon>Actinomycetota</taxon>
        <taxon>Actinomycetes</taxon>
        <taxon>Micromonosporales</taxon>
        <taxon>Micromonosporaceae</taxon>
        <taxon>Micromonospora</taxon>
    </lineage>
</organism>